<dbReference type="CDD" id="cd09194">
    <property type="entry name" value="PLDc_yTdp1_1"/>
    <property type="match status" value="1"/>
</dbReference>
<dbReference type="EMBL" id="ML978158">
    <property type="protein sequence ID" value="KAF2035207.1"/>
    <property type="molecule type" value="Genomic_DNA"/>
</dbReference>
<evidence type="ECO:0000256" key="10">
    <source>
        <dbReference type="PIRSR" id="PIRSR610347-2"/>
    </source>
</evidence>
<dbReference type="GO" id="GO:0004527">
    <property type="term" value="F:exonuclease activity"/>
    <property type="evidence" value="ECO:0007669"/>
    <property type="project" value="UniProtKB-KW"/>
</dbReference>
<feature type="region of interest" description="Disordered" evidence="12">
    <location>
        <begin position="1"/>
        <end position="101"/>
    </location>
</feature>
<comment type="similarity">
    <text evidence="2">Belongs to the tyrosyl-DNA phosphodiesterase family.</text>
</comment>
<evidence type="ECO:0000313" key="13">
    <source>
        <dbReference type="EMBL" id="KAF2035207.1"/>
    </source>
</evidence>
<feature type="active site" description="Nucleophile" evidence="9">
    <location>
        <position position="207"/>
    </location>
</feature>
<name>A0A9P4LSY2_9PLEO</name>
<keyword evidence="5" id="KW-0378">Hydrolase</keyword>
<feature type="active site" description="Proton donor/acceptor" evidence="9">
    <location>
        <position position="482"/>
    </location>
</feature>
<keyword evidence="6" id="KW-0269">Exonuclease</keyword>
<evidence type="ECO:0000256" key="4">
    <source>
        <dbReference type="ARBA" id="ARBA00022763"/>
    </source>
</evidence>
<feature type="binding site" evidence="10">
    <location>
        <position position="209"/>
    </location>
    <ligand>
        <name>substrate</name>
    </ligand>
</feature>
<dbReference type="GO" id="GO:0003697">
    <property type="term" value="F:single-stranded DNA binding"/>
    <property type="evidence" value="ECO:0007669"/>
    <property type="project" value="TreeGrafter"/>
</dbReference>
<dbReference type="AlphaFoldDB" id="A0A9P4LSY2"/>
<evidence type="ECO:0000256" key="2">
    <source>
        <dbReference type="ARBA" id="ARBA00010205"/>
    </source>
</evidence>
<feature type="compositionally biased region" description="Low complexity" evidence="12">
    <location>
        <begin position="71"/>
        <end position="81"/>
    </location>
</feature>
<reference evidence="13" key="1">
    <citation type="journal article" date="2020" name="Stud. Mycol.">
        <title>101 Dothideomycetes genomes: a test case for predicting lifestyles and emergence of pathogens.</title>
        <authorList>
            <person name="Haridas S."/>
            <person name="Albert R."/>
            <person name="Binder M."/>
            <person name="Bloem J."/>
            <person name="Labutti K."/>
            <person name="Salamov A."/>
            <person name="Andreopoulos B."/>
            <person name="Baker S."/>
            <person name="Barry K."/>
            <person name="Bills G."/>
            <person name="Bluhm B."/>
            <person name="Cannon C."/>
            <person name="Castanera R."/>
            <person name="Culley D."/>
            <person name="Daum C."/>
            <person name="Ezra D."/>
            <person name="Gonzalez J."/>
            <person name="Henrissat B."/>
            <person name="Kuo A."/>
            <person name="Liang C."/>
            <person name="Lipzen A."/>
            <person name="Lutzoni F."/>
            <person name="Magnuson J."/>
            <person name="Mondo S."/>
            <person name="Nolan M."/>
            <person name="Ohm R."/>
            <person name="Pangilinan J."/>
            <person name="Park H.-J."/>
            <person name="Ramirez L."/>
            <person name="Alfaro M."/>
            <person name="Sun H."/>
            <person name="Tritt A."/>
            <person name="Yoshinaga Y."/>
            <person name="Zwiers L.-H."/>
            <person name="Turgeon B."/>
            <person name="Goodwin S."/>
            <person name="Spatafora J."/>
            <person name="Crous P."/>
            <person name="Grigoriev I."/>
        </authorList>
    </citation>
    <scope>NUCLEOTIDE SEQUENCE</scope>
    <source>
        <strain evidence="13">CBS 110217</strain>
    </source>
</reference>
<feature type="compositionally biased region" description="Basic and acidic residues" evidence="12">
    <location>
        <begin position="83"/>
        <end position="96"/>
    </location>
</feature>
<accession>A0A9P4LSY2</accession>
<dbReference type="InterPro" id="IPR010347">
    <property type="entry name" value="Tdp1"/>
</dbReference>
<gene>
    <name evidence="13" type="ORF">EK21DRAFT_84827</name>
</gene>
<keyword evidence="14" id="KW-1185">Reference proteome</keyword>
<evidence type="ECO:0000256" key="9">
    <source>
        <dbReference type="PIRSR" id="PIRSR610347-1"/>
    </source>
</evidence>
<protein>
    <submittedName>
        <fullName evidence="13">Phospholipase D/nuclease</fullName>
    </submittedName>
</protein>
<proteinExistence type="inferred from homology"/>
<evidence type="ECO:0000256" key="11">
    <source>
        <dbReference type="PIRSR" id="PIRSR610347-3"/>
    </source>
</evidence>
<dbReference type="Proteomes" id="UP000799777">
    <property type="component" value="Unassembled WGS sequence"/>
</dbReference>
<dbReference type="SUPFAM" id="SSF56024">
    <property type="entry name" value="Phospholipase D/nuclease"/>
    <property type="match status" value="2"/>
</dbReference>
<dbReference type="FunFam" id="3.30.870.10:FF:000038">
    <property type="entry name" value="Probable tyrosyl-DNA phosphodiesterase"/>
    <property type="match status" value="1"/>
</dbReference>
<dbReference type="CDD" id="cd09123">
    <property type="entry name" value="PLDc_Tdp1_2"/>
    <property type="match status" value="1"/>
</dbReference>
<keyword evidence="7" id="KW-0234">DNA repair</keyword>
<comment type="caution">
    <text evidence="13">The sequence shown here is derived from an EMBL/GenBank/DDBJ whole genome shotgun (WGS) entry which is preliminary data.</text>
</comment>
<feature type="binding site" evidence="10">
    <location>
        <position position="484"/>
    </location>
    <ligand>
        <name>substrate</name>
    </ligand>
</feature>
<evidence type="ECO:0000256" key="1">
    <source>
        <dbReference type="ARBA" id="ARBA00004123"/>
    </source>
</evidence>
<dbReference type="PANTHER" id="PTHR12415:SF0">
    <property type="entry name" value="TYROSYL-DNA PHOSPHODIESTERASE 1"/>
    <property type="match status" value="1"/>
</dbReference>
<comment type="subcellular location">
    <subcellularLocation>
        <location evidence="1">Nucleus</location>
    </subcellularLocation>
</comment>
<evidence type="ECO:0000256" key="5">
    <source>
        <dbReference type="ARBA" id="ARBA00022801"/>
    </source>
</evidence>
<keyword evidence="4" id="KW-0227">DNA damage</keyword>
<organism evidence="13 14">
    <name type="scientific">Setomelanomma holmii</name>
    <dbReference type="NCBI Taxonomy" id="210430"/>
    <lineage>
        <taxon>Eukaryota</taxon>
        <taxon>Fungi</taxon>
        <taxon>Dikarya</taxon>
        <taxon>Ascomycota</taxon>
        <taxon>Pezizomycotina</taxon>
        <taxon>Dothideomycetes</taxon>
        <taxon>Pleosporomycetidae</taxon>
        <taxon>Pleosporales</taxon>
        <taxon>Pleosporineae</taxon>
        <taxon>Phaeosphaeriaceae</taxon>
        <taxon>Setomelanomma</taxon>
    </lineage>
</organism>
<evidence type="ECO:0000256" key="12">
    <source>
        <dbReference type="SAM" id="MobiDB-lite"/>
    </source>
</evidence>
<keyword evidence="3" id="KW-0540">Nuclease</keyword>
<dbReference type="GO" id="GO:0005634">
    <property type="term" value="C:nucleus"/>
    <property type="evidence" value="ECO:0007669"/>
    <property type="project" value="UniProtKB-SubCell"/>
</dbReference>
<dbReference type="PANTHER" id="PTHR12415">
    <property type="entry name" value="TYROSYL-DNA PHOSPHODIESTERASE 1"/>
    <property type="match status" value="1"/>
</dbReference>
<feature type="compositionally biased region" description="Low complexity" evidence="12">
    <location>
        <begin position="17"/>
        <end position="28"/>
    </location>
</feature>
<dbReference type="GO" id="GO:0006281">
    <property type="term" value="P:DNA repair"/>
    <property type="evidence" value="ECO:0007669"/>
    <property type="project" value="UniProtKB-KW"/>
</dbReference>
<dbReference type="OrthoDB" id="47785at2759"/>
<sequence length="614" mass="68150">MATPQDSPPAKRRKLHASPPEEAAATASQDVLQGLARPISPPVSRRRSPAVQGSTAVLMPTGDFGDVAKQASPTAATTPTPDLKAEEHTNKSRDGQGEGVARYAPSPIQLTTIEDMAPHQNVDAVSLKDVLGDPMIKECWNFNYLFDLNFVMKQFDEDVRNLVKVKIVHGFWKSEDPNRIRLFETAEQHPNIELLPAYLPDAFGTHHSKMLILFRHDHSVQVVIHTANMIYRDWSNMTQAVWRSPLLPLLPATHGFNSADADPSADVHPIGGGERFKVDLIRYFKAYGKRLISLNTQLMAYDFSAVKAAFIGSAPSRRKPTDAQSSKQTSFGWLGLQETLSTIPVTLAGAKQTSSPHIVVQISSIATLGAAPNWLRNFQSVLGRSTRLASATQSGAYKFFSKSAKEHTPEPRFNIIFPTPEEIRTSLDGWASGGSIHMKLQSQQQQKQLEYLLPLFCHWKTPSESDPPARHGEALRGPAAPHIKTYIRYTDQTHKTIDWAMVTSANLSKQAWGDVVNKKDEIWIQSYEAGVVIWPALLAAEGAAEKTVMVPVFGRDMPCPEDVLDTDEEKNGMVVGFRMPYDLPLSPYKSEDQPWCATMQYPEPDWKGMSWGGY</sequence>
<dbReference type="GO" id="GO:0017005">
    <property type="term" value="F:3'-tyrosyl-DNA phosphodiesterase activity"/>
    <property type="evidence" value="ECO:0007669"/>
    <property type="project" value="TreeGrafter"/>
</dbReference>
<evidence type="ECO:0000256" key="7">
    <source>
        <dbReference type="ARBA" id="ARBA00023204"/>
    </source>
</evidence>
<keyword evidence="8" id="KW-0539">Nucleus</keyword>
<feature type="site" description="Interaction with DNA" evidence="11">
    <location>
        <position position="508"/>
    </location>
</feature>
<evidence type="ECO:0000313" key="14">
    <source>
        <dbReference type="Proteomes" id="UP000799777"/>
    </source>
</evidence>
<dbReference type="Pfam" id="PF06087">
    <property type="entry name" value="Tyr-DNA_phospho"/>
    <property type="match status" value="1"/>
</dbReference>
<evidence type="ECO:0000256" key="3">
    <source>
        <dbReference type="ARBA" id="ARBA00022722"/>
    </source>
</evidence>
<dbReference type="GO" id="GO:0003690">
    <property type="term" value="F:double-stranded DNA binding"/>
    <property type="evidence" value="ECO:0007669"/>
    <property type="project" value="TreeGrafter"/>
</dbReference>
<dbReference type="Gene3D" id="3.30.870.10">
    <property type="entry name" value="Endonuclease Chain A"/>
    <property type="match status" value="2"/>
</dbReference>
<evidence type="ECO:0000256" key="8">
    <source>
        <dbReference type="ARBA" id="ARBA00023242"/>
    </source>
</evidence>
<evidence type="ECO:0000256" key="6">
    <source>
        <dbReference type="ARBA" id="ARBA00022839"/>
    </source>
</evidence>